<protein>
    <recommendedName>
        <fullName evidence="5">Large ribosomal subunit protein uL30</fullName>
    </recommendedName>
</protein>
<dbReference type="PANTHER" id="PTHR15892:SF2">
    <property type="entry name" value="LARGE RIBOSOMAL SUBUNIT PROTEIN UL30M"/>
    <property type="match status" value="1"/>
</dbReference>
<dbReference type="InterPro" id="IPR016082">
    <property type="entry name" value="Ribosomal_uL30_ferredoxin-like"/>
</dbReference>
<evidence type="ECO:0000256" key="1">
    <source>
        <dbReference type="ARBA" id="ARBA00007594"/>
    </source>
</evidence>
<evidence type="ECO:0000256" key="5">
    <source>
        <dbReference type="HAMAP-Rule" id="MF_01371"/>
    </source>
</evidence>
<name>A0A0B6X195_9BACT</name>
<reference evidence="7 8" key="1">
    <citation type="submission" date="2013-12" db="EMBL/GenBank/DDBJ databases">
        <authorList>
            <person name="Stott M."/>
        </authorList>
    </citation>
    <scope>NUCLEOTIDE SEQUENCE [LARGE SCALE GENOMIC DNA]</scope>
    <source>
        <strain evidence="7 8">K22</strain>
    </source>
</reference>
<dbReference type="SUPFAM" id="SSF55129">
    <property type="entry name" value="Ribosomal protein L30p/L7e"/>
    <property type="match status" value="1"/>
</dbReference>
<evidence type="ECO:0000256" key="3">
    <source>
        <dbReference type="ARBA" id="ARBA00022980"/>
    </source>
</evidence>
<dbReference type="AlphaFoldDB" id="A0A0B6X195"/>
<keyword evidence="3 5" id="KW-0689">Ribosomal protein</keyword>
<keyword evidence="8" id="KW-1185">Reference proteome</keyword>
<organism evidence="7 8">
    <name type="scientific">Pyrinomonas methylaliphatogenes</name>
    <dbReference type="NCBI Taxonomy" id="454194"/>
    <lineage>
        <taxon>Bacteria</taxon>
        <taxon>Pseudomonadati</taxon>
        <taxon>Acidobacteriota</taxon>
        <taxon>Blastocatellia</taxon>
        <taxon>Blastocatellales</taxon>
        <taxon>Pyrinomonadaceae</taxon>
        <taxon>Pyrinomonas</taxon>
    </lineage>
</organism>
<dbReference type="OrthoDB" id="9812790at2"/>
<dbReference type="GO" id="GO:0006412">
    <property type="term" value="P:translation"/>
    <property type="evidence" value="ECO:0007669"/>
    <property type="project" value="UniProtKB-UniRule"/>
</dbReference>
<dbReference type="Pfam" id="PF00327">
    <property type="entry name" value="Ribosomal_L30"/>
    <property type="match status" value="1"/>
</dbReference>
<evidence type="ECO:0000256" key="2">
    <source>
        <dbReference type="ARBA" id="ARBA00011838"/>
    </source>
</evidence>
<dbReference type="InterPro" id="IPR036919">
    <property type="entry name" value="Ribo_uL30_ferredoxin-like_sf"/>
</dbReference>
<feature type="domain" description="Large ribosomal subunit protein uL30-like ferredoxin-like fold" evidence="6">
    <location>
        <begin position="14"/>
        <end position="62"/>
    </location>
</feature>
<dbReference type="InterPro" id="IPR005996">
    <property type="entry name" value="Ribosomal_uL30_bac-type"/>
</dbReference>
<dbReference type="EMBL" id="CBXV010000007">
    <property type="protein sequence ID" value="CDM66130.1"/>
    <property type="molecule type" value="Genomic_DNA"/>
</dbReference>
<keyword evidence="4 5" id="KW-0687">Ribonucleoprotein</keyword>
<dbReference type="Proteomes" id="UP000031518">
    <property type="component" value="Unassembled WGS sequence"/>
</dbReference>
<dbReference type="STRING" id="454194.PYK22_02142"/>
<comment type="subunit">
    <text evidence="2 5">Part of the 50S ribosomal subunit.</text>
</comment>
<proteinExistence type="inferred from homology"/>
<dbReference type="CDD" id="cd01658">
    <property type="entry name" value="Ribosomal_L30"/>
    <property type="match status" value="1"/>
</dbReference>
<evidence type="ECO:0000313" key="8">
    <source>
        <dbReference type="Proteomes" id="UP000031518"/>
    </source>
</evidence>
<dbReference type="GO" id="GO:0003735">
    <property type="term" value="F:structural constituent of ribosome"/>
    <property type="evidence" value="ECO:0007669"/>
    <property type="project" value="InterPro"/>
</dbReference>
<dbReference type="GO" id="GO:0022625">
    <property type="term" value="C:cytosolic large ribosomal subunit"/>
    <property type="evidence" value="ECO:0007669"/>
    <property type="project" value="TreeGrafter"/>
</dbReference>
<dbReference type="HAMAP" id="MF_01371_B">
    <property type="entry name" value="Ribosomal_uL30_B"/>
    <property type="match status" value="1"/>
</dbReference>
<evidence type="ECO:0000259" key="6">
    <source>
        <dbReference type="Pfam" id="PF00327"/>
    </source>
</evidence>
<dbReference type="Gene3D" id="3.30.1390.20">
    <property type="entry name" value="Ribosomal protein L30, ferredoxin-like fold domain"/>
    <property type="match status" value="1"/>
</dbReference>
<evidence type="ECO:0000313" key="7">
    <source>
        <dbReference type="EMBL" id="CDM66130.1"/>
    </source>
</evidence>
<reference evidence="7 8" key="2">
    <citation type="submission" date="2015-01" db="EMBL/GenBank/DDBJ databases">
        <title>Complete genome sequence of Pyrinomonas methylaliphatogenes type strain K22T.</title>
        <authorList>
            <person name="Lee K.C.Y."/>
            <person name="Power J.F."/>
            <person name="Dunfield P.F."/>
            <person name="Morgan X.C."/>
            <person name="Huttenhower C."/>
            <person name="Stott M.B."/>
        </authorList>
    </citation>
    <scope>NUCLEOTIDE SEQUENCE [LARGE SCALE GENOMIC DNA]</scope>
    <source>
        <strain evidence="7 8">K22</strain>
    </source>
</reference>
<dbReference type="PIRSF" id="PIRSF002211">
    <property type="entry name" value="Ribosomal_L30_bac-type"/>
    <property type="match status" value="1"/>
</dbReference>
<dbReference type="PANTHER" id="PTHR15892">
    <property type="entry name" value="MITOCHONDRIAL RIBOSOMAL PROTEIN L30"/>
    <property type="match status" value="1"/>
</dbReference>
<sequence>MSEERRQDPVRKIRVQYYRSAIGRSKHQKRIIRSMGFTKLNQIIEQPDTPAIRGAIAKVPHLLRIVE</sequence>
<accession>A0A0B6X195</accession>
<dbReference type="RefSeq" id="WP_041977046.1">
    <property type="nucleotide sequence ID" value="NZ_CBXV010000007.1"/>
</dbReference>
<gene>
    <name evidence="5" type="primary">rpmD</name>
    <name evidence="7" type="ORF">PYK22_02142</name>
</gene>
<dbReference type="NCBIfam" id="TIGR01308">
    <property type="entry name" value="rpmD_bact"/>
    <property type="match status" value="1"/>
</dbReference>
<evidence type="ECO:0000256" key="4">
    <source>
        <dbReference type="ARBA" id="ARBA00023274"/>
    </source>
</evidence>
<comment type="similarity">
    <text evidence="1 5">Belongs to the universal ribosomal protein uL30 family.</text>
</comment>